<sequence>MDPEIVQSRLLDAAEVLFNEHGVQAVGMDAIRSGSGVSLKRLYQLYPSKDRLVEAVLQRRDQVVRDELGAFLAAYDEPAERVLGVFDYLDAWFRRDDFRGCTFINTFGELGGVNEEVADIARTHKAAFLACLRDVVANAGRPAELADQLAILANGAMATAAITGSPAPAHQARDAARVLLDAAR</sequence>
<keyword evidence="1" id="KW-0805">Transcription regulation</keyword>
<dbReference type="Pfam" id="PF16925">
    <property type="entry name" value="TetR_C_13"/>
    <property type="match status" value="1"/>
</dbReference>
<comment type="caution">
    <text evidence="6">The sequence shown here is derived from an EMBL/GenBank/DDBJ whole genome shotgun (WGS) entry which is preliminary data.</text>
</comment>
<dbReference type="PROSITE" id="PS50977">
    <property type="entry name" value="HTH_TETR_2"/>
    <property type="match status" value="1"/>
</dbReference>
<keyword evidence="7" id="KW-1185">Reference proteome</keyword>
<dbReference type="PRINTS" id="PR00455">
    <property type="entry name" value="HTHTETR"/>
</dbReference>
<dbReference type="InterPro" id="IPR011075">
    <property type="entry name" value="TetR_C"/>
</dbReference>
<dbReference type="InterPro" id="IPR036271">
    <property type="entry name" value="Tet_transcr_reg_TetR-rel_C_sf"/>
</dbReference>
<dbReference type="Pfam" id="PF00440">
    <property type="entry name" value="TetR_N"/>
    <property type="match status" value="1"/>
</dbReference>
<dbReference type="EMBL" id="JBDLNV010000001">
    <property type="protein sequence ID" value="MFM1722145.1"/>
    <property type="molecule type" value="Genomic_DNA"/>
</dbReference>
<reference evidence="6 7" key="1">
    <citation type="submission" date="2023-11" db="EMBL/GenBank/DDBJ databases">
        <authorList>
            <person name="Val-Calvo J."/>
            <person name="Scortti M."/>
            <person name="Vazquez-Boland J."/>
        </authorList>
    </citation>
    <scope>NUCLEOTIDE SEQUENCE [LARGE SCALE GENOMIC DNA]</scope>
    <source>
        <strain evidence="6 7">PAM 2766</strain>
    </source>
</reference>
<dbReference type="RefSeq" id="WP_420162725.1">
    <property type="nucleotide sequence ID" value="NZ_JBDLNV010000001.1"/>
</dbReference>
<proteinExistence type="predicted"/>
<evidence type="ECO:0000256" key="1">
    <source>
        <dbReference type="ARBA" id="ARBA00023015"/>
    </source>
</evidence>
<evidence type="ECO:0000256" key="2">
    <source>
        <dbReference type="ARBA" id="ARBA00023125"/>
    </source>
</evidence>
<evidence type="ECO:0000256" key="3">
    <source>
        <dbReference type="ARBA" id="ARBA00023163"/>
    </source>
</evidence>
<feature type="DNA-binding region" description="H-T-H motif" evidence="4">
    <location>
        <begin position="27"/>
        <end position="46"/>
    </location>
</feature>
<dbReference type="Gene3D" id="1.10.357.10">
    <property type="entry name" value="Tetracycline Repressor, domain 2"/>
    <property type="match status" value="1"/>
</dbReference>
<dbReference type="PANTHER" id="PTHR47506">
    <property type="entry name" value="TRANSCRIPTIONAL REGULATORY PROTEIN"/>
    <property type="match status" value="1"/>
</dbReference>
<keyword evidence="2 4" id="KW-0238">DNA-binding</keyword>
<accession>A0ABW9FBI2</accession>
<dbReference type="InterPro" id="IPR009057">
    <property type="entry name" value="Homeodomain-like_sf"/>
</dbReference>
<keyword evidence="3" id="KW-0804">Transcription</keyword>
<name>A0ABW9FBI2_9NOCA</name>
<feature type="domain" description="HTH tetR-type" evidence="5">
    <location>
        <begin position="4"/>
        <end position="64"/>
    </location>
</feature>
<dbReference type="PANTHER" id="PTHR47506:SF1">
    <property type="entry name" value="HTH-TYPE TRANSCRIPTIONAL REGULATOR YJDC"/>
    <property type="match status" value="1"/>
</dbReference>
<dbReference type="Proteomes" id="UP001629745">
    <property type="component" value="Unassembled WGS sequence"/>
</dbReference>
<dbReference type="InterPro" id="IPR001647">
    <property type="entry name" value="HTH_TetR"/>
</dbReference>
<evidence type="ECO:0000313" key="7">
    <source>
        <dbReference type="Proteomes" id="UP001629745"/>
    </source>
</evidence>
<protein>
    <submittedName>
        <fullName evidence="6">TetR/AcrR family transcriptional regulator</fullName>
    </submittedName>
</protein>
<evidence type="ECO:0000259" key="5">
    <source>
        <dbReference type="PROSITE" id="PS50977"/>
    </source>
</evidence>
<dbReference type="SUPFAM" id="SSF46689">
    <property type="entry name" value="Homeodomain-like"/>
    <property type="match status" value="1"/>
</dbReference>
<evidence type="ECO:0000256" key="4">
    <source>
        <dbReference type="PROSITE-ProRule" id="PRU00335"/>
    </source>
</evidence>
<evidence type="ECO:0000313" key="6">
    <source>
        <dbReference type="EMBL" id="MFM1722145.1"/>
    </source>
</evidence>
<dbReference type="SUPFAM" id="SSF48498">
    <property type="entry name" value="Tetracyclin repressor-like, C-terminal domain"/>
    <property type="match status" value="1"/>
</dbReference>
<organism evidence="6 7">
    <name type="scientific">Rhodococcus parequi</name>
    <dbReference type="NCBI Taxonomy" id="3137122"/>
    <lineage>
        <taxon>Bacteria</taxon>
        <taxon>Bacillati</taxon>
        <taxon>Actinomycetota</taxon>
        <taxon>Actinomycetes</taxon>
        <taxon>Mycobacteriales</taxon>
        <taxon>Nocardiaceae</taxon>
        <taxon>Rhodococcus</taxon>
    </lineage>
</organism>
<gene>
    <name evidence="6" type="ORF">ABEU20_000694</name>
</gene>